<keyword evidence="1" id="KW-1133">Transmembrane helix</keyword>
<keyword evidence="1" id="KW-0472">Membrane</keyword>
<evidence type="ECO:0008006" key="4">
    <source>
        <dbReference type="Google" id="ProtNLM"/>
    </source>
</evidence>
<dbReference type="Proteomes" id="UP000645462">
    <property type="component" value="Unassembled WGS sequence"/>
</dbReference>
<dbReference type="RefSeq" id="WP_188482527.1">
    <property type="nucleotide sequence ID" value="NZ_BMFC01000006.1"/>
</dbReference>
<dbReference type="InterPro" id="IPR018919">
    <property type="entry name" value="DUF2484"/>
</dbReference>
<reference evidence="3" key="1">
    <citation type="journal article" date="2019" name="Int. J. Syst. Evol. Microbiol.">
        <title>The Global Catalogue of Microorganisms (GCM) 10K type strain sequencing project: providing services to taxonomists for standard genome sequencing and annotation.</title>
        <authorList>
            <consortium name="The Broad Institute Genomics Platform"/>
            <consortium name="The Broad Institute Genome Sequencing Center for Infectious Disease"/>
            <person name="Wu L."/>
            <person name="Ma J."/>
        </authorList>
    </citation>
    <scope>NUCLEOTIDE SEQUENCE [LARGE SCALE GENOMIC DNA]</scope>
    <source>
        <strain evidence="3">CGMCC 1.12478</strain>
    </source>
</reference>
<keyword evidence="1" id="KW-0812">Transmembrane</keyword>
<accession>A0ABQ1KRC7</accession>
<evidence type="ECO:0000313" key="2">
    <source>
        <dbReference type="EMBL" id="GGC08387.1"/>
    </source>
</evidence>
<evidence type="ECO:0000256" key="1">
    <source>
        <dbReference type="SAM" id="Phobius"/>
    </source>
</evidence>
<gene>
    <name evidence="2" type="ORF">GCM10011363_26400</name>
</gene>
<feature type="transmembrane region" description="Helical" evidence="1">
    <location>
        <begin position="28"/>
        <end position="58"/>
    </location>
</feature>
<proteinExistence type="predicted"/>
<dbReference type="Pfam" id="PF10658">
    <property type="entry name" value="DUF2484"/>
    <property type="match status" value="1"/>
</dbReference>
<dbReference type="EMBL" id="BMFC01000006">
    <property type="protein sequence ID" value="GGC08387.1"/>
    <property type="molecule type" value="Genomic_DNA"/>
</dbReference>
<evidence type="ECO:0000313" key="3">
    <source>
        <dbReference type="Proteomes" id="UP000645462"/>
    </source>
</evidence>
<organism evidence="2 3">
    <name type="scientific">Marivita lacus</name>
    <dbReference type="NCBI Taxonomy" id="1323742"/>
    <lineage>
        <taxon>Bacteria</taxon>
        <taxon>Pseudomonadati</taxon>
        <taxon>Pseudomonadota</taxon>
        <taxon>Alphaproteobacteria</taxon>
        <taxon>Rhodobacterales</taxon>
        <taxon>Roseobacteraceae</taxon>
        <taxon>Marivita</taxon>
    </lineage>
</organism>
<comment type="caution">
    <text evidence="2">The sequence shown here is derived from an EMBL/GenBank/DDBJ whole genome shotgun (WGS) entry which is preliminary data.</text>
</comment>
<name>A0ABQ1KRC7_9RHOB</name>
<protein>
    <recommendedName>
        <fullName evidence="4">UDP-N-acetylmuramate--alanine ligase</fullName>
    </recommendedName>
</protein>
<sequence length="82" mass="9170">MLLWLCIGWVFASALVALLPMRWHYVPGVALLCVAPVLISHIALAVGVWAAFGALLAFGSMFRNPLRYFWKRLTGQMVEIPQ</sequence>
<keyword evidence="3" id="KW-1185">Reference proteome</keyword>